<evidence type="ECO:0000256" key="2">
    <source>
        <dbReference type="SAM" id="SignalP"/>
    </source>
</evidence>
<evidence type="ECO:0000256" key="1">
    <source>
        <dbReference type="SAM" id="MobiDB-lite"/>
    </source>
</evidence>
<feature type="region of interest" description="Disordered" evidence="1">
    <location>
        <begin position="72"/>
        <end position="94"/>
    </location>
</feature>
<feature type="signal peptide" evidence="2">
    <location>
        <begin position="1"/>
        <end position="21"/>
    </location>
</feature>
<name>A0A915DVF1_9BILA</name>
<protein>
    <submittedName>
        <fullName evidence="4">Uncharacterized protein</fullName>
    </submittedName>
</protein>
<keyword evidence="2" id="KW-0732">Signal</keyword>
<organism evidence="3 4">
    <name type="scientific">Ditylenchus dipsaci</name>
    <dbReference type="NCBI Taxonomy" id="166011"/>
    <lineage>
        <taxon>Eukaryota</taxon>
        <taxon>Metazoa</taxon>
        <taxon>Ecdysozoa</taxon>
        <taxon>Nematoda</taxon>
        <taxon>Chromadorea</taxon>
        <taxon>Rhabditida</taxon>
        <taxon>Tylenchina</taxon>
        <taxon>Tylenchomorpha</taxon>
        <taxon>Sphaerularioidea</taxon>
        <taxon>Anguinidae</taxon>
        <taxon>Anguininae</taxon>
        <taxon>Ditylenchus</taxon>
    </lineage>
</organism>
<feature type="chain" id="PRO_5036949422" evidence="2">
    <location>
        <begin position="22"/>
        <end position="165"/>
    </location>
</feature>
<dbReference type="AlphaFoldDB" id="A0A915DVF1"/>
<keyword evidence="3" id="KW-1185">Reference proteome</keyword>
<evidence type="ECO:0000313" key="4">
    <source>
        <dbReference type="WBParaSite" id="jg232"/>
    </source>
</evidence>
<sequence>MTHHLFHQILFFFSATQTTKKELVQTTINQTTILVYYFQIYGVGAKSLELTDGADTFVAVSIGDGAIETPVVEEEEDSEANTNSVSSSASSSKFGGKECNIYQNEPLHAIMDGSANYVTISTPIRCLICAQSADRTVSGARTSRNACACSNHPSLLGGKTAPGCE</sequence>
<accession>A0A915DVF1</accession>
<dbReference type="WBParaSite" id="jg232">
    <property type="protein sequence ID" value="jg232"/>
    <property type="gene ID" value="jg232"/>
</dbReference>
<feature type="compositionally biased region" description="Low complexity" evidence="1">
    <location>
        <begin position="80"/>
        <end position="92"/>
    </location>
</feature>
<evidence type="ECO:0000313" key="3">
    <source>
        <dbReference type="Proteomes" id="UP000887574"/>
    </source>
</evidence>
<dbReference type="Proteomes" id="UP000887574">
    <property type="component" value="Unplaced"/>
</dbReference>
<proteinExistence type="predicted"/>
<reference evidence="4" key="1">
    <citation type="submission" date="2022-11" db="UniProtKB">
        <authorList>
            <consortium name="WormBaseParasite"/>
        </authorList>
    </citation>
    <scope>IDENTIFICATION</scope>
</reference>